<feature type="domain" description="Rhodopsin" evidence="8">
    <location>
        <begin position="29"/>
        <end position="287"/>
    </location>
</feature>
<evidence type="ECO:0000256" key="7">
    <source>
        <dbReference type="SAM" id="Phobius"/>
    </source>
</evidence>
<reference evidence="9 10" key="1">
    <citation type="journal article" date="2013" name="PLoS Genet.">
        <title>Plant-symbiotic fungi as chemical engineers: Multi-genome analysis of the Clavicipitaceae reveals dynamics of alkaloid loci.</title>
        <authorList>
            <person name="Schardl C.L."/>
            <person name="Young C.A."/>
            <person name="Hesse U."/>
            <person name="Amyotte S.G."/>
            <person name="Andreeva K."/>
            <person name="Calie P.J."/>
            <person name="Fleetwood D.J."/>
            <person name="Haws D.C."/>
            <person name="Moore N."/>
            <person name="Oeser B."/>
            <person name="Panaccione D.G."/>
            <person name="Schweri K.K."/>
            <person name="Voisey C.R."/>
            <person name="Farman M.L."/>
            <person name="Jaromczyk J.W."/>
            <person name="Roe B.A."/>
            <person name="O'Sullivan D.M."/>
            <person name="Scott B."/>
            <person name="Tudzynski P."/>
            <person name="An Z."/>
            <person name="Arnaoudova E.G."/>
            <person name="Bullock C.T."/>
            <person name="Charlton N.D."/>
            <person name="Chen L."/>
            <person name="Cox M."/>
            <person name="Dinkins R.D."/>
            <person name="Florea S."/>
            <person name="Glenn A.E."/>
            <person name="Gordon A."/>
            <person name="Gueldener U."/>
            <person name="Harris D.R."/>
            <person name="Hollin W."/>
            <person name="Jaromczyk J."/>
            <person name="Johnson R.D."/>
            <person name="Khan A.K."/>
            <person name="Leistner E."/>
            <person name="Leuchtmann A."/>
            <person name="Li C."/>
            <person name="Liu J."/>
            <person name="Liu J."/>
            <person name="Liu M."/>
            <person name="Mace W."/>
            <person name="Machado C."/>
            <person name="Nagabhyru P."/>
            <person name="Pan J."/>
            <person name="Schmid J."/>
            <person name="Sugawara K."/>
            <person name="Steiner U."/>
            <person name="Takach J.E."/>
            <person name="Tanaka E."/>
            <person name="Webb J.S."/>
            <person name="Wilson E.V."/>
            <person name="Wiseman J.L."/>
            <person name="Yoshida R."/>
            <person name="Zeng Z."/>
        </authorList>
    </citation>
    <scope>NUCLEOTIDE SEQUENCE [LARGE SCALE GENOMIC DNA]</scope>
    <source>
        <strain evidence="9 10">20.1</strain>
    </source>
</reference>
<evidence type="ECO:0000256" key="6">
    <source>
        <dbReference type="SAM" id="MobiDB-lite"/>
    </source>
</evidence>
<feature type="transmembrane region" description="Helical" evidence="7">
    <location>
        <begin position="185"/>
        <end position="208"/>
    </location>
</feature>
<dbReference type="InterPro" id="IPR049326">
    <property type="entry name" value="Rhodopsin_dom_fungi"/>
</dbReference>
<keyword evidence="4 7" id="KW-0472">Membrane</keyword>
<sequence length="466" mass="52583">MAASIPSFTEMMLLIWVLWAVASCMTAFRIIFQWHLYRRLYAGDYLVIAGFIALTSLTAVNVKILPHGYLMAEYIKSLTDNPLTPLPLPADELVDRTITSLKWAFSLMPLFWTTVWAAKFSILFFIRLLLVGLPTYMMWWRICFAVVLILYLACFVSHFLVCLPIEQNWAPTGCSRPDDFGHADASIRFATGADIAADLLTMILPLHLLRNLTVTKLQKLWLVTIFSLSGIIIAVALVRLIQVSQATNDSKQDLLAAVNGLLLLAMWSQIESMVAIIVATLPALRFIGKKRIIQERIRTTYGFGLVTIGGTGRSRPRPWQHEADSEDSVARQGSQAELRQARIKALTEGRFDDKNVLRQILSLFIVFLLMIRFAIRFFTMGLQTNLEKITNCDDAHMPAYADARLQVLRPAPRILSWCKSPPTDRESLPVALDKKRNPLPRQTYHQPSMDHVPPVSSVEQSSAAIR</sequence>
<dbReference type="InterPro" id="IPR052337">
    <property type="entry name" value="SAT4-like"/>
</dbReference>
<evidence type="ECO:0000256" key="3">
    <source>
        <dbReference type="ARBA" id="ARBA00022989"/>
    </source>
</evidence>
<feature type="compositionally biased region" description="Basic and acidic residues" evidence="6">
    <location>
        <begin position="424"/>
        <end position="436"/>
    </location>
</feature>
<comment type="similarity">
    <text evidence="5">Belongs to the SAT4 family.</text>
</comment>
<keyword evidence="2 7" id="KW-0812">Transmembrane</keyword>
<feature type="transmembrane region" description="Helical" evidence="7">
    <location>
        <begin position="12"/>
        <end position="32"/>
    </location>
</feature>
<evidence type="ECO:0000313" key="9">
    <source>
        <dbReference type="EMBL" id="CCE27434.1"/>
    </source>
</evidence>
<dbReference type="Pfam" id="PF20684">
    <property type="entry name" value="Fung_rhodopsin"/>
    <property type="match status" value="1"/>
</dbReference>
<dbReference type="Proteomes" id="UP000016801">
    <property type="component" value="Unassembled WGS sequence"/>
</dbReference>
<feature type="transmembrane region" description="Helical" evidence="7">
    <location>
        <begin position="44"/>
        <end position="64"/>
    </location>
</feature>
<feature type="transmembrane region" description="Helical" evidence="7">
    <location>
        <begin position="261"/>
        <end position="288"/>
    </location>
</feature>
<feature type="region of interest" description="Disordered" evidence="6">
    <location>
        <begin position="424"/>
        <end position="466"/>
    </location>
</feature>
<protein>
    <recommendedName>
        <fullName evidence="8">Rhodopsin domain-containing protein</fullName>
    </recommendedName>
</protein>
<comment type="caution">
    <text evidence="9">The sequence shown here is derived from an EMBL/GenBank/DDBJ whole genome shotgun (WGS) entry which is preliminary data.</text>
</comment>
<feature type="transmembrane region" description="Helical" evidence="7">
    <location>
        <begin position="110"/>
        <end position="130"/>
    </location>
</feature>
<accession>M1WA11</accession>
<proteinExistence type="inferred from homology"/>
<dbReference type="AlphaFoldDB" id="M1WA11"/>
<dbReference type="VEuPathDB" id="FungiDB:CPUR_00908"/>
<feature type="transmembrane region" description="Helical" evidence="7">
    <location>
        <begin position="142"/>
        <end position="165"/>
    </location>
</feature>
<dbReference type="EMBL" id="CAGA01000004">
    <property type="protein sequence ID" value="CCE27434.1"/>
    <property type="molecule type" value="Genomic_DNA"/>
</dbReference>
<evidence type="ECO:0000256" key="2">
    <source>
        <dbReference type="ARBA" id="ARBA00022692"/>
    </source>
</evidence>
<evidence type="ECO:0000256" key="1">
    <source>
        <dbReference type="ARBA" id="ARBA00004141"/>
    </source>
</evidence>
<feature type="transmembrane region" description="Helical" evidence="7">
    <location>
        <begin position="360"/>
        <end position="382"/>
    </location>
</feature>
<evidence type="ECO:0000256" key="5">
    <source>
        <dbReference type="ARBA" id="ARBA00038359"/>
    </source>
</evidence>
<dbReference type="PANTHER" id="PTHR33048:SF162">
    <property type="entry name" value="SATRATOXIN BIOSYNTHESIS SC1 CLUSTER PROTEIN 4"/>
    <property type="match status" value="1"/>
</dbReference>
<keyword evidence="3 7" id="KW-1133">Transmembrane helix</keyword>
<comment type="subcellular location">
    <subcellularLocation>
        <location evidence="1">Membrane</location>
        <topology evidence="1">Multi-pass membrane protein</topology>
    </subcellularLocation>
</comment>
<dbReference type="STRING" id="1111077.M1WA11"/>
<organism evidence="9 10">
    <name type="scientific">Claviceps purpurea (strain 20.1)</name>
    <name type="common">Ergot fungus</name>
    <name type="synonym">Sphacelia segetum</name>
    <dbReference type="NCBI Taxonomy" id="1111077"/>
    <lineage>
        <taxon>Eukaryota</taxon>
        <taxon>Fungi</taxon>
        <taxon>Dikarya</taxon>
        <taxon>Ascomycota</taxon>
        <taxon>Pezizomycotina</taxon>
        <taxon>Sordariomycetes</taxon>
        <taxon>Hypocreomycetidae</taxon>
        <taxon>Hypocreales</taxon>
        <taxon>Clavicipitaceae</taxon>
        <taxon>Claviceps</taxon>
    </lineage>
</organism>
<dbReference type="GO" id="GO:0016020">
    <property type="term" value="C:membrane"/>
    <property type="evidence" value="ECO:0007669"/>
    <property type="project" value="UniProtKB-SubCell"/>
</dbReference>
<evidence type="ECO:0000256" key="4">
    <source>
        <dbReference type="ARBA" id="ARBA00023136"/>
    </source>
</evidence>
<evidence type="ECO:0000313" key="10">
    <source>
        <dbReference type="Proteomes" id="UP000016801"/>
    </source>
</evidence>
<keyword evidence="10" id="KW-1185">Reference proteome</keyword>
<dbReference type="eggNOG" id="ENOG502SSB8">
    <property type="taxonomic scope" value="Eukaryota"/>
</dbReference>
<name>M1WA11_CLAP2</name>
<dbReference type="OrthoDB" id="444631at2759"/>
<dbReference type="HOGENOM" id="CLU_046870_5_2_1"/>
<dbReference type="PANTHER" id="PTHR33048">
    <property type="entry name" value="PTH11-LIKE INTEGRAL MEMBRANE PROTEIN (AFU_ORTHOLOGUE AFUA_5G11245)"/>
    <property type="match status" value="1"/>
</dbReference>
<feature type="transmembrane region" description="Helical" evidence="7">
    <location>
        <begin position="220"/>
        <end position="241"/>
    </location>
</feature>
<gene>
    <name evidence="9" type="ORF">CPUR_00908</name>
</gene>
<feature type="compositionally biased region" description="Polar residues" evidence="6">
    <location>
        <begin position="457"/>
        <end position="466"/>
    </location>
</feature>
<evidence type="ECO:0000259" key="8">
    <source>
        <dbReference type="Pfam" id="PF20684"/>
    </source>
</evidence>